<protein>
    <recommendedName>
        <fullName evidence="2">VOC domain-containing protein</fullName>
    </recommendedName>
</protein>
<dbReference type="SUPFAM" id="SSF54593">
    <property type="entry name" value="Glyoxalase/Bleomycin resistance protein/Dihydroxybiphenyl dioxygenase"/>
    <property type="match status" value="1"/>
</dbReference>
<keyword evidence="4" id="KW-1185">Reference proteome</keyword>
<dbReference type="InterPro" id="IPR051785">
    <property type="entry name" value="MMCE/EMCE_epimerase"/>
</dbReference>
<comment type="caution">
    <text evidence="3">The sequence shown here is derived from an EMBL/GenBank/DDBJ whole genome shotgun (WGS) entry which is preliminary data.</text>
</comment>
<proteinExistence type="predicted"/>
<evidence type="ECO:0000313" key="4">
    <source>
        <dbReference type="Proteomes" id="UP000837932"/>
    </source>
</evidence>
<reference evidence="3" key="1">
    <citation type="submission" date="2021-12" db="EMBL/GenBank/DDBJ databases">
        <authorList>
            <person name="Rodrigo-Torres L."/>
            <person name="Arahal R. D."/>
            <person name="Lucena T."/>
        </authorList>
    </citation>
    <scope>NUCLEOTIDE SEQUENCE</scope>
    <source>
        <strain evidence="3">CECT 8858</strain>
    </source>
</reference>
<organism evidence="3 4">
    <name type="scientific">Emticicia aquatica</name>
    <dbReference type="NCBI Taxonomy" id="1681835"/>
    <lineage>
        <taxon>Bacteria</taxon>
        <taxon>Pseudomonadati</taxon>
        <taxon>Bacteroidota</taxon>
        <taxon>Cytophagia</taxon>
        <taxon>Cytophagales</taxon>
        <taxon>Leadbetterellaceae</taxon>
        <taxon>Emticicia</taxon>
    </lineage>
</organism>
<sequence>MNFKINRIQHIGIPVADLSISEVFYQKLGFENVMSSTFEHGGGQGKVAMMQSGEVIVEIYQMPDLFLTEIKSRKDGRIDHIAFDVDDIDFVYDSLKNEGFIILEPEPVFLPFWKNGCKYFNISGPNGERIEFNQIL</sequence>
<evidence type="ECO:0000313" key="3">
    <source>
        <dbReference type="EMBL" id="CAH0995170.1"/>
    </source>
</evidence>
<dbReference type="Pfam" id="PF00903">
    <property type="entry name" value="Glyoxalase"/>
    <property type="match status" value="1"/>
</dbReference>
<dbReference type="Proteomes" id="UP000837932">
    <property type="component" value="Unassembled WGS sequence"/>
</dbReference>
<dbReference type="PROSITE" id="PS51819">
    <property type="entry name" value="VOC"/>
    <property type="match status" value="1"/>
</dbReference>
<evidence type="ECO:0000259" key="2">
    <source>
        <dbReference type="PROSITE" id="PS51819"/>
    </source>
</evidence>
<name>A0ABM9AN06_9BACT</name>
<dbReference type="PANTHER" id="PTHR43048">
    <property type="entry name" value="METHYLMALONYL-COA EPIMERASE"/>
    <property type="match status" value="1"/>
</dbReference>
<evidence type="ECO:0000256" key="1">
    <source>
        <dbReference type="ARBA" id="ARBA00022723"/>
    </source>
</evidence>
<dbReference type="InterPro" id="IPR004360">
    <property type="entry name" value="Glyas_Fos-R_dOase_dom"/>
</dbReference>
<dbReference type="InterPro" id="IPR029068">
    <property type="entry name" value="Glyas_Bleomycin-R_OHBP_Dase"/>
</dbReference>
<dbReference type="EMBL" id="CAKLPY010000001">
    <property type="protein sequence ID" value="CAH0995170.1"/>
    <property type="molecule type" value="Genomic_DNA"/>
</dbReference>
<keyword evidence="1" id="KW-0479">Metal-binding</keyword>
<dbReference type="PANTHER" id="PTHR43048:SF3">
    <property type="entry name" value="METHYLMALONYL-COA EPIMERASE, MITOCHONDRIAL"/>
    <property type="match status" value="1"/>
</dbReference>
<dbReference type="Gene3D" id="3.10.180.10">
    <property type="entry name" value="2,3-Dihydroxybiphenyl 1,2-Dioxygenase, domain 1"/>
    <property type="match status" value="1"/>
</dbReference>
<feature type="domain" description="VOC" evidence="2">
    <location>
        <begin position="7"/>
        <end position="135"/>
    </location>
</feature>
<gene>
    <name evidence="3" type="ORF">EMA8858_01290</name>
</gene>
<accession>A0ABM9AN06</accession>
<dbReference type="InterPro" id="IPR037523">
    <property type="entry name" value="VOC_core"/>
</dbReference>
<dbReference type="RefSeq" id="WP_238805583.1">
    <property type="nucleotide sequence ID" value="NZ_CAKLPY010000001.1"/>
</dbReference>